<organism evidence="2 3">
    <name type="scientific">Vibrio tritonius</name>
    <dbReference type="NCBI Taxonomy" id="1435069"/>
    <lineage>
        <taxon>Bacteria</taxon>
        <taxon>Pseudomonadati</taxon>
        <taxon>Pseudomonadota</taxon>
        <taxon>Gammaproteobacteria</taxon>
        <taxon>Vibrionales</taxon>
        <taxon>Vibrionaceae</taxon>
        <taxon>Vibrio</taxon>
    </lineage>
</organism>
<evidence type="ECO:0000313" key="2">
    <source>
        <dbReference type="EMBL" id="MCA2015298.1"/>
    </source>
</evidence>
<dbReference type="EMBL" id="JAIWIU010000025">
    <property type="protein sequence ID" value="MCA2015298.1"/>
    <property type="molecule type" value="Genomic_DNA"/>
</dbReference>
<reference evidence="3" key="1">
    <citation type="submission" date="2023-07" db="EMBL/GenBank/DDBJ databases">
        <title>Molecular identification of indigenous halophilic bacteria isolated from red sea cost, biodegradation of synthetic dyes and assessment of degraded metabolite toxicity.</title>
        <authorList>
            <person name="Chaieb K."/>
            <person name="Altayb H.N."/>
        </authorList>
    </citation>
    <scope>NUCLEOTIDE SEQUENCE [LARGE SCALE GENOMIC DNA]</scope>
    <source>
        <strain evidence="3">K20</strain>
    </source>
</reference>
<feature type="chain" id="PRO_5047527986" description="Chemotaxis protein" evidence="1">
    <location>
        <begin position="25"/>
        <end position="183"/>
    </location>
</feature>
<protein>
    <recommendedName>
        <fullName evidence="4">Chemotaxis protein</fullName>
    </recommendedName>
</protein>
<evidence type="ECO:0000256" key="1">
    <source>
        <dbReference type="SAM" id="SignalP"/>
    </source>
</evidence>
<accession>A0ABS7YIW5</accession>
<evidence type="ECO:0000313" key="3">
    <source>
        <dbReference type="Proteomes" id="UP001199044"/>
    </source>
</evidence>
<comment type="caution">
    <text evidence="2">The sequence shown here is derived from an EMBL/GenBank/DDBJ whole genome shotgun (WGS) entry which is preliminary data.</text>
</comment>
<sequence length="183" mass="20334">MNFKQCLAVLTASATMAFTTFAYAETTSQEASAPSVLVQTQQALVKMMGISPLMIQSPKEAITLPIYGESEMVLNKTLGMDFDDGRRSLPFATFVSDSHYDDVVTYYKKALPDFAELHQKGETQFVKLALDGGQYPNDYYQIPNVEIFPTQLVDGSNGTMFVIMYHEKKPAKPVKQAAQPVKQ</sequence>
<name>A0ABS7YIW5_9VIBR</name>
<keyword evidence="3" id="KW-1185">Reference proteome</keyword>
<proteinExistence type="predicted"/>
<evidence type="ECO:0008006" key="4">
    <source>
        <dbReference type="Google" id="ProtNLM"/>
    </source>
</evidence>
<feature type="signal peptide" evidence="1">
    <location>
        <begin position="1"/>
        <end position="24"/>
    </location>
</feature>
<dbReference type="Proteomes" id="UP001199044">
    <property type="component" value="Unassembled WGS sequence"/>
</dbReference>
<keyword evidence="1" id="KW-0732">Signal</keyword>
<gene>
    <name evidence="2" type="ORF">LDJ79_04190</name>
</gene>
<dbReference type="RefSeq" id="WP_225249699.1">
    <property type="nucleotide sequence ID" value="NZ_JAIWIU010000025.1"/>
</dbReference>